<protein>
    <submittedName>
        <fullName evidence="6">TetR/AcrR family transcriptional regulator</fullName>
    </submittedName>
</protein>
<proteinExistence type="predicted"/>
<dbReference type="PANTHER" id="PTHR30055:SF234">
    <property type="entry name" value="HTH-TYPE TRANSCRIPTIONAL REGULATOR BETI"/>
    <property type="match status" value="1"/>
</dbReference>
<dbReference type="Proteomes" id="UP001595867">
    <property type="component" value="Unassembled WGS sequence"/>
</dbReference>
<dbReference type="InterPro" id="IPR050109">
    <property type="entry name" value="HTH-type_TetR-like_transc_reg"/>
</dbReference>
<evidence type="ECO:0000256" key="4">
    <source>
        <dbReference type="PROSITE-ProRule" id="PRU00335"/>
    </source>
</evidence>
<keyword evidence="7" id="KW-1185">Reference proteome</keyword>
<evidence type="ECO:0000256" key="2">
    <source>
        <dbReference type="ARBA" id="ARBA00023125"/>
    </source>
</evidence>
<gene>
    <name evidence="6" type="ORF">ACFO0C_04395</name>
</gene>
<dbReference type="EMBL" id="JBHSBL010000005">
    <property type="protein sequence ID" value="MFC4064157.1"/>
    <property type="molecule type" value="Genomic_DNA"/>
</dbReference>
<keyword evidence="1" id="KW-0805">Transcription regulation</keyword>
<dbReference type="InterPro" id="IPR049445">
    <property type="entry name" value="TetR_SbtR-like_C"/>
</dbReference>
<dbReference type="PANTHER" id="PTHR30055">
    <property type="entry name" value="HTH-TYPE TRANSCRIPTIONAL REGULATOR RUTR"/>
    <property type="match status" value="1"/>
</dbReference>
<dbReference type="InterPro" id="IPR001647">
    <property type="entry name" value="HTH_TetR"/>
</dbReference>
<name>A0ABV8IJD8_9ACTN</name>
<sequence>MPLRRDAQRNRERIVEAAGEVFATRGFAATLDDVAHHAGVGVGTVYRRFPTKEELIDAVFTDRLEDLVTLAEEALTAPSAWEGLTGFLRTSARWHAADRGLRDAALSMGEQHFKQAGEQIVPLLEQLMERAHAEGTLRLDAGFHDFPIIMAMVTEMAQHSEGCRPGLYERYLELVIDGLRARPDNGTLGTEPTDTDVQAVMRGCVPPMRSSRS</sequence>
<keyword evidence="2 4" id="KW-0238">DNA-binding</keyword>
<organism evidence="6 7">
    <name type="scientific">Actinoplanes subglobosus</name>
    <dbReference type="NCBI Taxonomy" id="1547892"/>
    <lineage>
        <taxon>Bacteria</taxon>
        <taxon>Bacillati</taxon>
        <taxon>Actinomycetota</taxon>
        <taxon>Actinomycetes</taxon>
        <taxon>Micromonosporales</taxon>
        <taxon>Micromonosporaceae</taxon>
        <taxon>Actinoplanes</taxon>
    </lineage>
</organism>
<dbReference type="SUPFAM" id="SSF48498">
    <property type="entry name" value="Tetracyclin repressor-like, C-terminal domain"/>
    <property type="match status" value="1"/>
</dbReference>
<evidence type="ECO:0000313" key="6">
    <source>
        <dbReference type="EMBL" id="MFC4064157.1"/>
    </source>
</evidence>
<dbReference type="InterPro" id="IPR036271">
    <property type="entry name" value="Tet_transcr_reg_TetR-rel_C_sf"/>
</dbReference>
<evidence type="ECO:0000256" key="1">
    <source>
        <dbReference type="ARBA" id="ARBA00023015"/>
    </source>
</evidence>
<dbReference type="SUPFAM" id="SSF46689">
    <property type="entry name" value="Homeodomain-like"/>
    <property type="match status" value="1"/>
</dbReference>
<feature type="domain" description="HTH tetR-type" evidence="5">
    <location>
        <begin position="8"/>
        <end position="67"/>
    </location>
</feature>
<dbReference type="Gene3D" id="1.10.357.10">
    <property type="entry name" value="Tetracycline Repressor, domain 2"/>
    <property type="match status" value="1"/>
</dbReference>
<dbReference type="PROSITE" id="PS50977">
    <property type="entry name" value="HTH_TETR_2"/>
    <property type="match status" value="1"/>
</dbReference>
<dbReference type="PROSITE" id="PS01081">
    <property type="entry name" value="HTH_TETR_1"/>
    <property type="match status" value="1"/>
</dbReference>
<comment type="caution">
    <text evidence="6">The sequence shown here is derived from an EMBL/GenBank/DDBJ whole genome shotgun (WGS) entry which is preliminary data.</text>
</comment>
<dbReference type="RefSeq" id="WP_378065194.1">
    <property type="nucleotide sequence ID" value="NZ_JBHSBL010000005.1"/>
</dbReference>
<dbReference type="Pfam" id="PF21597">
    <property type="entry name" value="TetR_C_43"/>
    <property type="match status" value="1"/>
</dbReference>
<evidence type="ECO:0000259" key="5">
    <source>
        <dbReference type="PROSITE" id="PS50977"/>
    </source>
</evidence>
<evidence type="ECO:0000256" key="3">
    <source>
        <dbReference type="ARBA" id="ARBA00023163"/>
    </source>
</evidence>
<reference evidence="7" key="1">
    <citation type="journal article" date="2019" name="Int. J. Syst. Evol. Microbiol.">
        <title>The Global Catalogue of Microorganisms (GCM) 10K type strain sequencing project: providing services to taxonomists for standard genome sequencing and annotation.</title>
        <authorList>
            <consortium name="The Broad Institute Genomics Platform"/>
            <consortium name="The Broad Institute Genome Sequencing Center for Infectious Disease"/>
            <person name="Wu L."/>
            <person name="Ma J."/>
        </authorList>
    </citation>
    <scope>NUCLEOTIDE SEQUENCE [LARGE SCALE GENOMIC DNA]</scope>
    <source>
        <strain evidence="7">TBRC 5832</strain>
    </source>
</reference>
<accession>A0ABV8IJD8</accession>
<dbReference type="InterPro" id="IPR023772">
    <property type="entry name" value="DNA-bd_HTH_TetR-type_CS"/>
</dbReference>
<dbReference type="PRINTS" id="PR00455">
    <property type="entry name" value="HTHTETR"/>
</dbReference>
<dbReference type="InterPro" id="IPR009057">
    <property type="entry name" value="Homeodomain-like_sf"/>
</dbReference>
<dbReference type="Pfam" id="PF00440">
    <property type="entry name" value="TetR_N"/>
    <property type="match status" value="1"/>
</dbReference>
<feature type="DNA-binding region" description="H-T-H motif" evidence="4">
    <location>
        <begin position="30"/>
        <end position="49"/>
    </location>
</feature>
<keyword evidence="3" id="KW-0804">Transcription</keyword>
<evidence type="ECO:0000313" key="7">
    <source>
        <dbReference type="Proteomes" id="UP001595867"/>
    </source>
</evidence>